<evidence type="ECO:0000256" key="6">
    <source>
        <dbReference type="SAM" id="Phobius"/>
    </source>
</evidence>
<dbReference type="AlphaFoldDB" id="A0A8S3IH82"/>
<dbReference type="GO" id="GO:0007224">
    <property type="term" value="P:smoothened signaling pathway"/>
    <property type="evidence" value="ECO:0007669"/>
    <property type="project" value="TreeGrafter"/>
</dbReference>
<comment type="subcellular location">
    <subcellularLocation>
        <location evidence="1">Membrane</location>
        <topology evidence="1">Multi-pass membrane protein</topology>
    </subcellularLocation>
</comment>
<proteinExistence type="predicted"/>
<feature type="non-terminal residue" evidence="7">
    <location>
        <position position="1"/>
    </location>
</feature>
<evidence type="ECO:0000313" key="8">
    <source>
        <dbReference type="Proteomes" id="UP000676336"/>
    </source>
</evidence>
<evidence type="ECO:0000256" key="4">
    <source>
        <dbReference type="ARBA" id="ARBA00023136"/>
    </source>
</evidence>
<evidence type="ECO:0000313" key="7">
    <source>
        <dbReference type="EMBL" id="CAF5200731.1"/>
    </source>
</evidence>
<dbReference type="InterPro" id="IPR052081">
    <property type="entry name" value="Dispatched_Hh_regulator"/>
</dbReference>
<evidence type="ECO:0000256" key="5">
    <source>
        <dbReference type="ARBA" id="ARBA00023180"/>
    </source>
</evidence>
<evidence type="ECO:0000256" key="1">
    <source>
        <dbReference type="ARBA" id="ARBA00004141"/>
    </source>
</evidence>
<dbReference type="GO" id="GO:0022857">
    <property type="term" value="F:transmembrane transporter activity"/>
    <property type="evidence" value="ECO:0007669"/>
    <property type="project" value="TreeGrafter"/>
</dbReference>
<feature type="non-terminal residue" evidence="7">
    <location>
        <position position="250"/>
    </location>
</feature>
<gene>
    <name evidence="7" type="ORF">SMN809_LOCUS75416</name>
</gene>
<dbReference type="EMBL" id="CAJOBI010332449">
    <property type="protein sequence ID" value="CAF5200731.1"/>
    <property type="molecule type" value="Genomic_DNA"/>
</dbReference>
<dbReference type="PANTHER" id="PTHR45951">
    <property type="entry name" value="PROTEIN DISPATCHED-RELATED"/>
    <property type="match status" value="1"/>
</dbReference>
<dbReference type="GO" id="GO:0016020">
    <property type="term" value="C:membrane"/>
    <property type="evidence" value="ECO:0007669"/>
    <property type="project" value="UniProtKB-SubCell"/>
</dbReference>
<keyword evidence="2 6" id="KW-0812">Transmembrane</keyword>
<evidence type="ECO:0000256" key="3">
    <source>
        <dbReference type="ARBA" id="ARBA00022989"/>
    </source>
</evidence>
<dbReference type="PANTHER" id="PTHR45951:SF3">
    <property type="entry name" value="PROTEIN DISPATCHED"/>
    <property type="match status" value="1"/>
</dbReference>
<feature type="transmembrane region" description="Helical" evidence="6">
    <location>
        <begin position="12"/>
        <end position="37"/>
    </location>
</feature>
<dbReference type="Proteomes" id="UP000676336">
    <property type="component" value="Unassembled WGS sequence"/>
</dbReference>
<sequence length="250" mass="29210">NSYFLYRYSTFVVKYSWCFLLLGLIICFALGLSAVLLRDLPNFNDPTKGFVPRGKNTLTSRLFVLERVKNELDKQIAAEKLLEKNKFSSPSLNINIVEEDEDLDYDDHLMESYLLEDLRNSLDSCAFLSKTDRQCLTNQQVYQLLNNKSDLIKFSKTIEQQINKPNEQMCTSIDLNRHYEVYFESNNKSSPNLLTINNLLSLCKKQNNLIELFQLDSTCHYTLPQMISYFSNKSNCSELIENDITYFVYR</sequence>
<protein>
    <submittedName>
        <fullName evidence="7">Uncharacterized protein</fullName>
    </submittedName>
</protein>
<reference evidence="7" key="1">
    <citation type="submission" date="2021-02" db="EMBL/GenBank/DDBJ databases">
        <authorList>
            <person name="Nowell W R."/>
        </authorList>
    </citation>
    <scope>NUCLEOTIDE SEQUENCE</scope>
</reference>
<keyword evidence="4 6" id="KW-0472">Membrane</keyword>
<evidence type="ECO:0000256" key="2">
    <source>
        <dbReference type="ARBA" id="ARBA00022692"/>
    </source>
</evidence>
<name>A0A8S3IH82_9BILA</name>
<accession>A0A8S3IH82</accession>
<comment type="caution">
    <text evidence="7">The sequence shown here is derived from an EMBL/GenBank/DDBJ whole genome shotgun (WGS) entry which is preliminary data.</text>
</comment>
<keyword evidence="3 6" id="KW-1133">Transmembrane helix</keyword>
<keyword evidence="5" id="KW-0325">Glycoprotein</keyword>
<organism evidence="7 8">
    <name type="scientific">Rotaria magnacalcarata</name>
    <dbReference type="NCBI Taxonomy" id="392030"/>
    <lineage>
        <taxon>Eukaryota</taxon>
        <taxon>Metazoa</taxon>
        <taxon>Spiralia</taxon>
        <taxon>Gnathifera</taxon>
        <taxon>Rotifera</taxon>
        <taxon>Eurotatoria</taxon>
        <taxon>Bdelloidea</taxon>
        <taxon>Philodinida</taxon>
        <taxon>Philodinidae</taxon>
        <taxon>Rotaria</taxon>
    </lineage>
</organism>